<keyword evidence="4" id="KW-0294">Fucose metabolism</keyword>
<sequence>MDVRQILGAILTFSMFVMLGNMIKKEHFDEYVLMDVQVPTHVEHNFTLMMQHSLIHLPSQTIKNHGQRLKLCWNNSSPTKASVPSKGLVMFSLTDGPEYHVSQVANAVSVAKHLGATLVLPEIIGSKGEKRAFDEIYDVNKFVRSMNGVIQVEARKQPETSTQKFIDVKVPYNADQNYIMNNIKPVFQTARNVRVISYLPSSNMRQGDVDKSMNQYSCWAAFEALRLKPELQEAVDSVVTKLRSHDKNGQFVAIDYKSEMMRSSICQSMAYKGIKTCYNPIEIARFFQRIGYPRDSILYVTQSKADHSLRALKDLYPNTLTKEDIMHEAKMTKYVDSKTSELEQAIIDFQVCSVSEVFVPAKSGLFYANVAGNRIANSRPDILVPAQITSNVAQDHVSSYIAKASHPVYACFCK</sequence>
<dbReference type="Proteomes" id="UP001229421">
    <property type="component" value="Unassembled WGS sequence"/>
</dbReference>
<dbReference type="AlphaFoldDB" id="A0AAD8NFG7"/>
<evidence type="ECO:0000256" key="1">
    <source>
        <dbReference type="ARBA" id="ARBA00007737"/>
    </source>
</evidence>
<accession>A0AAD8NFG7</accession>
<name>A0AAD8NFG7_TARER</name>
<dbReference type="InterPro" id="IPR024709">
    <property type="entry name" value="FucosylTrfase_pln"/>
</dbReference>
<dbReference type="GO" id="GO:0006004">
    <property type="term" value="P:fucose metabolic process"/>
    <property type="evidence" value="ECO:0007669"/>
    <property type="project" value="UniProtKB-KW"/>
</dbReference>
<keyword evidence="2" id="KW-0328">Glycosyltransferase</keyword>
<reference evidence="7" key="1">
    <citation type="journal article" date="2023" name="bioRxiv">
        <title>Improved chromosome-level genome assembly for marigold (Tagetes erecta).</title>
        <authorList>
            <person name="Jiang F."/>
            <person name="Yuan L."/>
            <person name="Wang S."/>
            <person name="Wang H."/>
            <person name="Xu D."/>
            <person name="Wang A."/>
            <person name="Fan W."/>
        </authorList>
    </citation>
    <scope>NUCLEOTIDE SEQUENCE</scope>
    <source>
        <strain evidence="7">WSJ</strain>
        <tissue evidence="7">Leaf</tissue>
    </source>
</reference>
<protein>
    <recommendedName>
        <fullName evidence="6">O-fucosyltransferase family protein</fullName>
    </recommendedName>
</protein>
<dbReference type="PANTHER" id="PTHR31288">
    <property type="entry name" value="O-FUCOSYLTRANSFERASE FAMILY PROTEIN"/>
    <property type="match status" value="1"/>
</dbReference>
<dbReference type="Pfam" id="PF10250">
    <property type="entry name" value="O-FucT"/>
    <property type="match status" value="1"/>
</dbReference>
<dbReference type="InterPro" id="IPR019378">
    <property type="entry name" value="GDP-Fuc_O-FucTrfase"/>
</dbReference>
<evidence type="ECO:0000313" key="8">
    <source>
        <dbReference type="Proteomes" id="UP001229421"/>
    </source>
</evidence>
<dbReference type="GO" id="GO:0016757">
    <property type="term" value="F:glycosyltransferase activity"/>
    <property type="evidence" value="ECO:0007669"/>
    <property type="project" value="UniProtKB-KW"/>
</dbReference>
<comment type="caution">
    <text evidence="7">The sequence shown here is derived from an EMBL/GenBank/DDBJ whole genome shotgun (WGS) entry which is preliminary data.</text>
</comment>
<gene>
    <name evidence="7" type="ORF">QVD17_29814</name>
</gene>
<keyword evidence="3" id="KW-0808">Transferase</keyword>
<evidence type="ECO:0000313" key="7">
    <source>
        <dbReference type="EMBL" id="KAK1414075.1"/>
    </source>
</evidence>
<comment type="similarity">
    <text evidence="1">Belongs to the glycosyltransferase GT106 family.</text>
</comment>
<evidence type="ECO:0000256" key="2">
    <source>
        <dbReference type="ARBA" id="ARBA00022676"/>
    </source>
</evidence>
<evidence type="ECO:0000256" key="4">
    <source>
        <dbReference type="ARBA" id="ARBA00023253"/>
    </source>
</evidence>
<dbReference type="PANTHER" id="PTHR31288:SF26">
    <property type="entry name" value="O-FUCOSYLTRANSFERASE FAMILY PROTEIN"/>
    <property type="match status" value="1"/>
</dbReference>
<keyword evidence="8" id="KW-1185">Reference proteome</keyword>
<keyword evidence="5" id="KW-0119">Carbohydrate metabolism</keyword>
<dbReference type="EMBL" id="JAUHHV010000008">
    <property type="protein sequence ID" value="KAK1414075.1"/>
    <property type="molecule type" value="Genomic_DNA"/>
</dbReference>
<evidence type="ECO:0000256" key="6">
    <source>
        <dbReference type="ARBA" id="ARBA00030350"/>
    </source>
</evidence>
<organism evidence="7 8">
    <name type="scientific">Tagetes erecta</name>
    <name type="common">African marigold</name>
    <dbReference type="NCBI Taxonomy" id="13708"/>
    <lineage>
        <taxon>Eukaryota</taxon>
        <taxon>Viridiplantae</taxon>
        <taxon>Streptophyta</taxon>
        <taxon>Embryophyta</taxon>
        <taxon>Tracheophyta</taxon>
        <taxon>Spermatophyta</taxon>
        <taxon>Magnoliopsida</taxon>
        <taxon>eudicotyledons</taxon>
        <taxon>Gunneridae</taxon>
        <taxon>Pentapetalae</taxon>
        <taxon>asterids</taxon>
        <taxon>campanulids</taxon>
        <taxon>Asterales</taxon>
        <taxon>Asteraceae</taxon>
        <taxon>Asteroideae</taxon>
        <taxon>Heliantheae alliance</taxon>
        <taxon>Tageteae</taxon>
        <taxon>Tagetes</taxon>
    </lineage>
</organism>
<evidence type="ECO:0000256" key="3">
    <source>
        <dbReference type="ARBA" id="ARBA00022679"/>
    </source>
</evidence>
<evidence type="ECO:0000256" key="5">
    <source>
        <dbReference type="ARBA" id="ARBA00023277"/>
    </source>
</evidence>
<proteinExistence type="inferred from homology"/>